<gene>
    <name evidence="2" type="ORF">L207DRAFT_534303</name>
</gene>
<dbReference type="Pfam" id="PF11951">
    <property type="entry name" value="Fungal_trans_2"/>
    <property type="match status" value="1"/>
</dbReference>
<reference evidence="2 3" key="1">
    <citation type="submission" date="2016-04" db="EMBL/GenBank/DDBJ databases">
        <title>A degradative enzymes factory behind the ericoid mycorrhizal symbiosis.</title>
        <authorList>
            <consortium name="DOE Joint Genome Institute"/>
            <person name="Martino E."/>
            <person name="Morin E."/>
            <person name="Grelet G."/>
            <person name="Kuo A."/>
            <person name="Kohler A."/>
            <person name="Daghino S."/>
            <person name="Barry K."/>
            <person name="Choi C."/>
            <person name="Cichocki N."/>
            <person name="Clum A."/>
            <person name="Copeland A."/>
            <person name="Hainaut M."/>
            <person name="Haridas S."/>
            <person name="Labutti K."/>
            <person name="Lindquist E."/>
            <person name="Lipzen A."/>
            <person name="Khouja H.-R."/>
            <person name="Murat C."/>
            <person name="Ohm R."/>
            <person name="Olson A."/>
            <person name="Spatafora J."/>
            <person name="Veneault-Fourrey C."/>
            <person name="Henrissat B."/>
            <person name="Grigoriev I."/>
            <person name="Martin F."/>
            <person name="Perotto S."/>
        </authorList>
    </citation>
    <scope>NUCLEOTIDE SEQUENCE [LARGE SCALE GENOMIC DNA]</scope>
    <source>
        <strain evidence="2 3">F</strain>
    </source>
</reference>
<accession>A0A2J6R979</accession>
<evidence type="ECO:0000313" key="2">
    <source>
        <dbReference type="EMBL" id="PMD35046.1"/>
    </source>
</evidence>
<protein>
    <recommendedName>
        <fullName evidence="4">Transcription factor domain-containing protein</fullName>
    </recommendedName>
</protein>
<dbReference type="PANTHER" id="PTHR37540">
    <property type="entry name" value="TRANSCRIPTION FACTOR (ACR-2), PUTATIVE-RELATED-RELATED"/>
    <property type="match status" value="1"/>
</dbReference>
<dbReference type="PANTHER" id="PTHR37540:SF5">
    <property type="entry name" value="TRANSCRIPTION FACTOR DOMAIN-CONTAINING PROTEIN"/>
    <property type="match status" value="1"/>
</dbReference>
<dbReference type="EMBL" id="KZ613953">
    <property type="protein sequence ID" value="PMD35046.1"/>
    <property type="molecule type" value="Genomic_DNA"/>
</dbReference>
<sequence>MKASISVRSRPVREAGFREPQIEGTVVPEDESDYTRPGADIVALTDAEWSESRFLFIGETGHSRPKGAARRLVRSQAKRNLFGRKQNRPKQVVRQLRPNFGLDRSKGPDRSKEPSNSACPSGQLIQLIQRVSKNNPGWTSNKFDPFNILPGDESGNAYYLFGNIDPVCHSIFNPPYSPVKPIEGRLDLLKMAVFDTSWFHLACAHVSITLSRIRCTAMKPEAIYHLSQAISIVNKRIANFHHESATEKDETIGCVLPLAFFEVRRSKASGKIHLDGLEALVKSRGGIKALLASNRTIAKQTIWNDVVGAWILGSEPYWEVEICDMAIGPDLHPEHYSGIAARYQSRLSTLTGLPDLSQETIKVYSFLRHLIMDKETLAGAQEMGIAEADFQFLQNFSFYVAYRLVAITRHQLPETTNRKAVLIYKLFANAGMVHILLFTWNTPAIIRGDPRLISTRFRELLEMIDVQAYQIAYPEMILWIITIGGLASIGSVNQPWFIKLLAQSCRAAGIAGQAELASLLADFLWSGFYLGHIFNGFWADLKREISKGSP</sequence>
<proteinExistence type="predicted"/>
<feature type="region of interest" description="Disordered" evidence="1">
    <location>
        <begin position="97"/>
        <end position="120"/>
    </location>
</feature>
<name>A0A2J6R979_HYAVF</name>
<feature type="compositionally biased region" description="Basic and acidic residues" evidence="1">
    <location>
        <begin position="11"/>
        <end position="21"/>
    </location>
</feature>
<dbReference type="AlphaFoldDB" id="A0A2J6R979"/>
<feature type="region of interest" description="Disordered" evidence="1">
    <location>
        <begin position="1"/>
        <end position="34"/>
    </location>
</feature>
<keyword evidence="3" id="KW-1185">Reference proteome</keyword>
<dbReference type="InterPro" id="IPR021858">
    <property type="entry name" value="Fun_TF"/>
</dbReference>
<evidence type="ECO:0000256" key="1">
    <source>
        <dbReference type="SAM" id="MobiDB-lite"/>
    </source>
</evidence>
<organism evidence="2 3">
    <name type="scientific">Hyaloscypha variabilis (strain UAMH 11265 / GT02V1 / F)</name>
    <name type="common">Meliniomyces variabilis</name>
    <dbReference type="NCBI Taxonomy" id="1149755"/>
    <lineage>
        <taxon>Eukaryota</taxon>
        <taxon>Fungi</taxon>
        <taxon>Dikarya</taxon>
        <taxon>Ascomycota</taxon>
        <taxon>Pezizomycotina</taxon>
        <taxon>Leotiomycetes</taxon>
        <taxon>Helotiales</taxon>
        <taxon>Hyaloscyphaceae</taxon>
        <taxon>Hyaloscypha</taxon>
        <taxon>Hyaloscypha variabilis</taxon>
    </lineage>
</organism>
<feature type="compositionally biased region" description="Basic and acidic residues" evidence="1">
    <location>
        <begin position="103"/>
        <end position="113"/>
    </location>
</feature>
<evidence type="ECO:0000313" key="3">
    <source>
        <dbReference type="Proteomes" id="UP000235786"/>
    </source>
</evidence>
<dbReference type="Proteomes" id="UP000235786">
    <property type="component" value="Unassembled WGS sequence"/>
</dbReference>
<dbReference type="OrthoDB" id="4158087at2759"/>
<evidence type="ECO:0008006" key="4">
    <source>
        <dbReference type="Google" id="ProtNLM"/>
    </source>
</evidence>